<organism evidence="1 2">
    <name type="scientific">Kroppenstedtia sanguinis</name>
    <dbReference type="NCBI Taxonomy" id="1380684"/>
    <lineage>
        <taxon>Bacteria</taxon>
        <taxon>Bacillati</taxon>
        <taxon>Bacillota</taxon>
        <taxon>Bacilli</taxon>
        <taxon>Bacillales</taxon>
        <taxon>Thermoactinomycetaceae</taxon>
        <taxon>Kroppenstedtia</taxon>
    </lineage>
</organism>
<name>A0ABW4CE48_9BACL</name>
<gene>
    <name evidence="1" type="ORF">ACFQ4Y_14125</name>
</gene>
<sequence length="41" mass="4846">MIKYINDENEYVRRKARFAIETLLVDYNHIGVIHRIAGKKG</sequence>
<reference evidence="2" key="1">
    <citation type="journal article" date="2019" name="Int. J. Syst. Evol. Microbiol.">
        <title>The Global Catalogue of Microorganisms (GCM) 10K type strain sequencing project: providing services to taxonomists for standard genome sequencing and annotation.</title>
        <authorList>
            <consortium name="The Broad Institute Genomics Platform"/>
            <consortium name="The Broad Institute Genome Sequencing Center for Infectious Disease"/>
            <person name="Wu L."/>
            <person name="Ma J."/>
        </authorList>
    </citation>
    <scope>NUCLEOTIDE SEQUENCE [LARGE SCALE GENOMIC DNA]</scope>
    <source>
        <strain evidence="2">S1</strain>
    </source>
</reference>
<protein>
    <recommendedName>
        <fullName evidence="3">HEAT repeat domain-containing protein</fullName>
    </recommendedName>
</protein>
<evidence type="ECO:0008006" key="3">
    <source>
        <dbReference type="Google" id="ProtNLM"/>
    </source>
</evidence>
<proteinExistence type="predicted"/>
<dbReference type="EMBL" id="JBHTNU010000016">
    <property type="protein sequence ID" value="MFD1428040.1"/>
    <property type="molecule type" value="Genomic_DNA"/>
</dbReference>
<dbReference type="Proteomes" id="UP001597282">
    <property type="component" value="Unassembled WGS sequence"/>
</dbReference>
<accession>A0ABW4CE48</accession>
<keyword evidence="2" id="KW-1185">Reference proteome</keyword>
<comment type="caution">
    <text evidence="1">The sequence shown here is derived from an EMBL/GenBank/DDBJ whole genome shotgun (WGS) entry which is preliminary data.</text>
</comment>
<evidence type="ECO:0000313" key="2">
    <source>
        <dbReference type="Proteomes" id="UP001597282"/>
    </source>
</evidence>
<evidence type="ECO:0000313" key="1">
    <source>
        <dbReference type="EMBL" id="MFD1428040.1"/>
    </source>
</evidence>